<name>A0A1Y3EHK5_9BILA</name>
<reference evidence="1 2" key="1">
    <citation type="submission" date="2015-04" db="EMBL/GenBank/DDBJ databases">
        <title>Draft genome of the roundworm Trichinella nativa.</title>
        <authorList>
            <person name="Mitreva M."/>
        </authorList>
    </citation>
    <scope>NUCLEOTIDE SEQUENCE [LARGE SCALE GENOMIC DNA]</scope>
    <source>
        <strain evidence="1 2">ISS45</strain>
    </source>
</reference>
<proteinExistence type="predicted"/>
<sequence length="110" mass="13009">MDKSFDFNLTTFNDSIIVVKSNKILFIIEYFWIYDVQLRKVDSTILHELENEFENDSLWMTASRSLMLLAVLCEKLRDMDIVQVKSSLLLLWHLCIDLRLTLFEVMNNTG</sequence>
<gene>
    <name evidence="1" type="ORF">D917_09836</name>
</gene>
<protein>
    <submittedName>
        <fullName evidence="1">Uncharacterized protein</fullName>
    </submittedName>
</protein>
<feature type="non-terminal residue" evidence="1">
    <location>
        <position position="110"/>
    </location>
</feature>
<dbReference type="AlphaFoldDB" id="A0A1Y3EHK5"/>
<accession>A0A1Y3EHK5</accession>
<dbReference type="Proteomes" id="UP000243006">
    <property type="component" value="Unassembled WGS sequence"/>
</dbReference>
<organism evidence="1 2">
    <name type="scientific">Trichinella nativa</name>
    <dbReference type="NCBI Taxonomy" id="6335"/>
    <lineage>
        <taxon>Eukaryota</taxon>
        <taxon>Metazoa</taxon>
        <taxon>Ecdysozoa</taxon>
        <taxon>Nematoda</taxon>
        <taxon>Enoplea</taxon>
        <taxon>Dorylaimia</taxon>
        <taxon>Trichinellida</taxon>
        <taxon>Trichinellidae</taxon>
        <taxon>Trichinella</taxon>
    </lineage>
</organism>
<evidence type="ECO:0000313" key="1">
    <source>
        <dbReference type="EMBL" id="OUC43316.1"/>
    </source>
</evidence>
<dbReference type="EMBL" id="LVZM01015391">
    <property type="protein sequence ID" value="OUC43316.1"/>
    <property type="molecule type" value="Genomic_DNA"/>
</dbReference>
<evidence type="ECO:0000313" key="2">
    <source>
        <dbReference type="Proteomes" id="UP000243006"/>
    </source>
</evidence>
<comment type="caution">
    <text evidence="1">The sequence shown here is derived from an EMBL/GenBank/DDBJ whole genome shotgun (WGS) entry which is preliminary data.</text>
</comment>